<feature type="region of interest" description="Disordered" evidence="1">
    <location>
        <begin position="408"/>
        <end position="430"/>
    </location>
</feature>
<evidence type="ECO:0000313" key="3">
    <source>
        <dbReference type="Proteomes" id="UP000199650"/>
    </source>
</evidence>
<evidence type="ECO:0000313" key="2">
    <source>
        <dbReference type="EMBL" id="SEW08727.1"/>
    </source>
</evidence>
<feature type="compositionally biased region" description="Acidic residues" evidence="1">
    <location>
        <begin position="299"/>
        <end position="317"/>
    </location>
</feature>
<feature type="region of interest" description="Disordered" evidence="1">
    <location>
        <begin position="292"/>
        <end position="317"/>
    </location>
</feature>
<organism evidence="2 3">
    <name type="scientific">Aliiroseovarius sediminilitoris</name>
    <dbReference type="NCBI Taxonomy" id="1173584"/>
    <lineage>
        <taxon>Bacteria</taxon>
        <taxon>Pseudomonadati</taxon>
        <taxon>Pseudomonadota</taxon>
        <taxon>Alphaproteobacteria</taxon>
        <taxon>Rhodobacterales</taxon>
        <taxon>Paracoccaceae</taxon>
        <taxon>Aliiroseovarius</taxon>
    </lineage>
</organism>
<dbReference type="PROSITE" id="PS51257">
    <property type="entry name" value="PROKAR_LIPOPROTEIN"/>
    <property type="match status" value="1"/>
</dbReference>
<feature type="compositionally biased region" description="Basic and acidic residues" evidence="1">
    <location>
        <begin position="408"/>
        <end position="418"/>
    </location>
</feature>
<feature type="compositionally biased region" description="Acidic residues" evidence="1">
    <location>
        <begin position="110"/>
        <end position="129"/>
    </location>
</feature>
<feature type="compositionally biased region" description="Acidic residues" evidence="1">
    <location>
        <begin position="469"/>
        <end position="483"/>
    </location>
</feature>
<reference evidence="2 3" key="1">
    <citation type="submission" date="2016-10" db="EMBL/GenBank/DDBJ databases">
        <authorList>
            <person name="de Groot N.N."/>
        </authorList>
    </citation>
    <scope>NUCLEOTIDE SEQUENCE [LARGE SCALE GENOMIC DNA]</scope>
    <source>
        <strain evidence="2 3">DSM 29439</strain>
    </source>
</reference>
<feature type="compositionally biased region" description="Acidic residues" evidence="1">
    <location>
        <begin position="369"/>
        <end position="389"/>
    </location>
</feature>
<feature type="compositionally biased region" description="Basic and acidic residues" evidence="1">
    <location>
        <begin position="130"/>
        <end position="153"/>
    </location>
</feature>
<feature type="region of interest" description="Disordered" evidence="1">
    <location>
        <begin position="353"/>
        <end position="396"/>
    </location>
</feature>
<gene>
    <name evidence="2" type="ORF">SAMN05444851_1316</name>
</gene>
<dbReference type="RefSeq" id="WP_091429278.1">
    <property type="nucleotide sequence ID" value="NZ_FOJB01000001.1"/>
</dbReference>
<feature type="region of interest" description="Disordered" evidence="1">
    <location>
        <begin position="110"/>
        <end position="226"/>
    </location>
</feature>
<feature type="compositionally biased region" description="Acidic residues" evidence="1">
    <location>
        <begin position="208"/>
        <end position="222"/>
    </location>
</feature>
<feature type="region of interest" description="Disordered" evidence="1">
    <location>
        <begin position="238"/>
        <end position="272"/>
    </location>
</feature>
<accession>A0A1I0P2Y7</accession>
<evidence type="ECO:0000256" key="1">
    <source>
        <dbReference type="SAM" id="MobiDB-lite"/>
    </source>
</evidence>
<protein>
    <recommendedName>
        <fullName evidence="4">Lipoprotein</fullName>
    </recommendedName>
</protein>
<feature type="compositionally biased region" description="Basic and acidic residues" evidence="1">
    <location>
        <begin position="168"/>
        <end position="181"/>
    </location>
</feature>
<feature type="region of interest" description="Disordered" evidence="1">
    <location>
        <begin position="462"/>
        <end position="485"/>
    </location>
</feature>
<dbReference type="EMBL" id="FOJB01000001">
    <property type="protein sequence ID" value="SEW08727.1"/>
    <property type="molecule type" value="Genomic_DNA"/>
</dbReference>
<evidence type="ECO:0008006" key="4">
    <source>
        <dbReference type="Google" id="ProtNLM"/>
    </source>
</evidence>
<keyword evidence="3" id="KW-1185">Reference proteome</keyword>
<name>A0A1I0P2Y7_9RHOB</name>
<dbReference type="Proteomes" id="UP000199650">
    <property type="component" value="Unassembled WGS sequence"/>
</dbReference>
<dbReference type="STRING" id="1173584.SAMN05444851_1316"/>
<sequence>MVSNSKILTVSYGTFSCTLEGFDEPFGTMKSIAEYFRDLAADDRYFGAEPPTPDAEVLHRIAEREIQKRVQARVEDDGVVLRQEGSALPAVTKTGATVVAGQALLNDDAEDQADTPADEAAEEDTAEAAETEKAAPAEEAPAEDRHAEVKQDADQPVAEDATENAGNAEHDNFEHMAEEAATHAPADLDDDSAEAKLDRIRAVANDASLDDFSDDPDVEPFYDADKKDVAAESAVIDATVDQDEAQEADAQPDATEEVSDEASSTDGPLVLSADASVRTDTDEDVDAILSQLNAQGDQADQDVAEADASYDDEDDADLDIEDGVTNVLENTFDDEPEALRPVNRVVRVKRMRREDGVEELTVTPKDVEDATVLDSDDAEQDDGSPDDGDQNDHSTLKLLNMIDHEVKTEARRERREQVFDNGAADQSDETLNRILAETNDKMDSQEVSRRRNSIEHLKAAVQAKRADEDAGEVEDEEHEEDPYREDLARAVRPKRPENTESKGNSLRMAPLVLVSEQRVDAIRDTDEDADTDAKGNKAVRIVRPRRVSRKPGSKAETVAGQAPVDGAGKTFGAVSADPSQDGFAAYVNGADASDMTGLMEAAATYATKVQGMPQFSRPHVMRLVVALNVNGGISREEALRAFGRLLREGRISKIAPGRFALAEGDATDESGRQSA</sequence>
<dbReference type="AlphaFoldDB" id="A0A1I0P2Y7"/>
<proteinExistence type="predicted"/>